<dbReference type="PANTHER" id="PTHR46060">
    <property type="entry name" value="MARINER MOS1 TRANSPOSASE-LIKE PROTEIN"/>
    <property type="match status" value="1"/>
</dbReference>
<dbReference type="Gene3D" id="3.30.420.10">
    <property type="entry name" value="Ribonuclease H-like superfamily/Ribonuclease H"/>
    <property type="match status" value="1"/>
</dbReference>
<proteinExistence type="predicted"/>
<dbReference type="PANTHER" id="PTHR46060:SF1">
    <property type="entry name" value="MARINER MOS1 TRANSPOSASE-LIKE PROTEIN"/>
    <property type="match status" value="1"/>
</dbReference>
<comment type="caution">
    <text evidence="1">The sequence shown here is derived from an EMBL/GenBank/DDBJ whole genome shotgun (WGS) entry which is preliminary data.</text>
</comment>
<dbReference type="OrthoDB" id="10017160at2759"/>
<dbReference type="STRING" id="151549.A0A4C1VI29"/>
<sequence>MIETDRHVIYHEIRASLGIGVSQAQSILHKHLGMKKLCSRWILHNFTEAQKTDSVTWCYTTLTRFKEGVSNLVWDIVKGDGTWIYCYNYKTKQQSTIWVYREEPKPIKVACGRSAFKLMIASFFNKTGHVATVSLENCRTVNSD</sequence>
<evidence type="ECO:0008006" key="3">
    <source>
        <dbReference type="Google" id="ProtNLM"/>
    </source>
</evidence>
<dbReference type="GO" id="GO:0003676">
    <property type="term" value="F:nucleic acid binding"/>
    <property type="evidence" value="ECO:0007669"/>
    <property type="project" value="InterPro"/>
</dbReference>
<dbReference type="EMBL" id="BGZK01000341">
    <property type="protein sequence ID" value="GBP37957.1"/>
    <property type="molecule type" value="Genomic_DNA"/>
</dbReference>
<dbReference type="AlphaFoldDB" id="A0A4C1VI29"/>
<organism evidence="1 2">
    <name type="scientific">Eumeta variegata</name>
    <name type="common">Bagworm moth</name>
    <name type="synonym">Eumeta japonica</name>
    <dbReference type="NCBI Taxonomy" id="151549"/>
    <lineage>
        <taxon>Eukaryota</taxon>
        <taxon>Metazoa</taxon>
        <taxon>Ecdysozoa</taxon>
        <taxon>Arthropoda</taxon>
        <taxon>Hexapoda</taxon>
        <taxon>Insecta</taxon>
        <taxon>Pterygota</taxon>
        <taxon>Neoptera</taxon>
        <taxon>Endopterygota</taxon>
        <taxon>Lepidoptera</taxon>
        <taxon>Glossata</taxon>
        <taxon>Ditrysia</taxon>
        <taxon>Tineoidea</taxon>
        <taxon>Psychidae</taxon>
        <taxon>Oiketicinae</taxon>
        <taxon>Eumeta</taxon>
    </lineage>
</organism>
<name>A0A4C1VI29_EUMVA</name>
<dbReference type="InterPro" id="IPR036397">
    <property type="entry name" value="RNaseH_sf"/>
</dbReference>
<reference evidence="1 2" key="1">
    <citation type="journal article" date="2019" name="Commun. Biol.">
        <title>The bagworm genome reveals a unique fibroin gene that provides high tensile strength.</title>
        <authorList>
            <person name="Kono N."/>
            <person name="Nakamura H."/>
            <person name="Ohtoshi R."/>
            <person name="Tomita M."/>
            <person name="Numata K."/>
            <person name="Arakawa K."/>
        </authorList>
    </citation>
    <scope>NUCLEOTIDE SEQUENCE [LARGE SCALE GENOMIC DNA]</scope>
</reference>
<protein>
    <recommendedName>
        <fullName evidence="3">Mariner Mos1 transposase</fullName>
    </recommendedName>
</protein>
<evidence type="ECO:0000313" key="1">
    <source>
        <dbReference type="EMBL" id="GBP37957.1"/>
    </source>
</evidence>
<keyword evidence="2" id="KW-1185">Reference proteome</keyword>
<dbReference type="Proteomes" id="UP000299102">
    <property type="component" value="Unassembled WGS sequence"/>
</dbReference>
<evidence type="ECO:0000313" key="2">
    <source>
        <dbReference type="Proteomes" id="UP000299102"/>
    </source>
</evidence>
<dbReference type="InterPro" id="IPR052709">
    <property type="entry name" value="Transposase-MT_Hybrid"/>
</dbReference>
<accession>A0A4C1VI29</accession>
<gene>
    <name evidence="1" type="ORF">EVAR_84944_1</name>
</gene>